<organism evidence="2 3">
    <name type="scientific">Saezia sanguinis</name>
    <dbReference type="NCBI Taxonomy" id="1965230"/>
    <lineage>
        <taxon>Bacteria</taxon>
        <taxon>Pseudomonadati</taxon>
        <taxon>Pseudomonadota</taxon>
        <taxon>Betaproteobacteria</taxon>
        <taxon>Burkholderiales</taxon>
        <taxon>Saeziaceae</taxon>
        <taxon>Saezia</taxon>
    </lineage>
</organism>
<dbReference type="OrthoDB" id="117774at2"/>
<evidence type="ECO:0000313" key="3">
    <source>
        <dbReference type="Proteomes" id="UP000286947"/>
    </source>
</evidence>
<reference evidence="2 3" key="1">
    <citation type="submission" date="2018-01" db="EMBL/GenBank/DDBJ databases">
        <title>Saezia sanguinis gen. nov., sp. nov., in the order Burkholderiales isolated from human blood.</title>
        <authorList>
            <person name="Medina-Pascual M.J."/>
            <person name="Valdezate S."/>
            <person name="Monzon S."/>
            <person name="Cuesta I."/>
            <person name="Carrasco G."/>
            <person name="Villalon P."/>
            <person name="Saez-Nieto J.A."/>
        </authorList>
    </citation>
    <scope>NUCLEOTIDE SEQUENCE [LARGE SCALE GENOMIC DNA]</scope>
    <source>
        <strain evidence="2 3">CNM695-12</strain>
    </source>
</reference>
<dbReference type="InterPro" id="IPR029063">
    <property type="entry name" value="SAM-dependent_MTases_sf"/>
</dbReference>
<keyword evidence="3" id="KW-1185">Reference proteome</keyword>
<dbReference type="EC" id="2.5.1.16" evidence="2"/>
<protein>
    <submittedName>
        <fullName evidence="2">Polyamine aminopropyltransferase</fullName>
        <ecNumber evidence="2">2.5.1.16</ecNumber>
    </submittedName>
</protein>
<dbReference type="RefSeq" id="WP_126981076.1">
    <property type="nucleotide sequence ID" value="NZ_PQSP01000012.1"/>
</dbReference>
<dbReference type="Gene3D" id="3.40.50.150">
    <property type="entry name" value="Vaccinia Virus protein VP39"/>
    <property type="match status" value="1"/>
</dbReference>
<dbReference type="SUPFAM" id="SSF53335">
    <property type="entry name" value="S-adenosyl-L-methionine-dependent methyltransferases"/>
    <property type="match status" value="1"/>
</dbReference>
<dbReference type="GO" id="GO:0006596">
    <property type="term" value="P:polyamine biosynthetic process"/>
    <property type="evidence" value="ECO:0007669"/>
    <property type="project" value="UniProtKB-KW"/>
</dbReference>
<accession>A0A433S9R1</accession>
<dbReference type="AlphaFoldDB" id="A0A433S9R1"/>
<proteinExistence type="predicted"/>
<dbReference type="PANTHER" id="PTHR43317:SF1">
    <property type="entry name" value="THERMOSPERMINE SYNTHASE ACAULIS5"/>
    <property type="match status" value="1"/>
</dbReference>
<gene>
    <name evidence="2" type="primary">speE_2</name>
    <name evidence="2" type="ORF">CUZ56_02917</name>
</gene>
<keyword evidence="2" id="KW-0808">Transferase</keyword>
<evidence type="ECO:0000256" key="1">
    <source>
        <dbReference type="ARBA" id="ARBA00023115"/>
    </source>
</evidence>
<keyword evidence="1" id="KW-0620">Polyamine biosynthesis</keyword>
<sequence>MKKDLPEVFFSEESGVRHLHLGTHDWIQGSMRVRKPFEIELEYVQRMMAWLLFFDPETVDQRHAMQLGLGAAAITKFCYKKLRMFTTAVELNPQVVALCHSWFNLPQPDERLQVVVADASDVVADPARLGSVDALCVDIYDDQALSPVLDSVEHYAHCYGLLSDDGVMTVNLFGRSANFLKSVMRIAQGFGIVLQPDEKQSRLWQFAPTAEGNTVVLALRSDQVPERALLQQRAEYIEYRWGLPARKWVRGLKPVTLKAKS</sequence>
<dbReference type="GO" id="GO:0004766">
    <property type="term" value="F:spermidine synthase activity"/>
    <property type="evidence" value="ECO:0007669"/>
    <property type="project" value="UniProtKB-EC"/>
</dbReference>
<name>A0A433S9R1_9BURK</name>
<evidence type="ECO:0000313" key="2">
    <source>
        <dbReference type="EMBL" id="RUS65460.1"/>
    </source>
</evidence>
<dbReference type="Proteomes" id="UP000286947">
    <property type="component" value="Unassembled WGS sequence"/>
</dbReference>
<dbReference type="PANTHER" id="PTHR43317">
    <property type="entry name" value="THERMOSPERMINE SYNTHASE ACAULIS5"/>
    <property type="match status" value="1"/>
</dbReference>
<dbReference type="EMBL" id="PQSP01000012">
    <property type="protein sequence ID" value="RUS65460.1"/>
    <property type="molecule type" value="Genomic_DNA"/>
</dbReference>
<comment type="caution">
    <text evidence="2">The sequence shown here is derived from an EMBL/GenBank/DDBJ whole genome shotgun (WGS) entry which is preliminary data.</text>
</comment>